<name>A0A840W3G5_9ACTN</name>
<dbReference type="RefSeq" id="WP_184365107.1">
    <property type="nucleotide sequence ID" value="NZ_BAAAKM010000133.1"/>
</dbReference>
<protein>
    <submittedName>
        <fullName evidence="1">Uncharacterized protein</fullName>
    </submittedName>
</protein>
<gene>
    <name evidence="1" type="ORF">HNR07_002546</name>
</gene>
<proteinExistence type="predicted"/>
<dbReference type="Proteomes" id="UP000579647">
    <property type="component" value="Unassembled WGS sequence"/>
</dbReference>
<organism evidence="1 2">
    <name type="scientific">Nocardiopsis metallicus</name>
    <dbReference type="NCBI Taxonomy" id="179819"/>
    <lineage>
        <taxon>Bacteria</taxon>
        <taxon>Bacillati</taxon>
        <taxon>Actinomycetota</taxon>
        <taxon>Actinomycetes</taxon>
        <taxon>Streptosporangiales</taxon>
        <taxon>Nocardiopsidaceae</taxon>
        <taxon>Nocardiopsis</taxon>
    </lineage>
</organism>
<sequence>MRQLFLDADMASFMNHAIPPSAMTMSDMNDHYLTGSFDSLRGEWISW</sequence>
<accession>A0A840W3G5</accession>
<dbReference type="AlphaFoldDB" id="A0A840W3G5"/>
<keyword evidence="2" id="KW-1185">Reference proteome</keyword>
<evidence type="ECO:0000313" key="1">
    <source>
        <dbReference type="EMBL" id="MBB5491409.1"/>
    </source>
</evidence>
<evidence type="ECO:0000313" key="2">
    <source>
        <dbReference type="Proteomes" id="UP000579647"/>
    </source>
</evidence>
<dbReference type="EMBL" id="JACHDO010000001">
    <property type="protein sequence ID" value="MBB5491409.1"/>
    <property type="molecule type" value="Genomic_DNA"/>
</dbReference>
<reference evidence="1 2" key="1">
    <citation type="submission" date="2020-08" db="EMBL/GenBank/DDBJ databases">
        <title>Sequencing the genomes of 1000 actinobacteria strains.</title>
        <authorList>
            <person name="Klenk H.-P."/>
        </authorList>
    </citation>
    <scope>NUCLEOTIDE SEQUENCE [LARGE SCALE GENOMIC DNA]</scope>
    <source>
        <strain evidence="1 2">DSM 44598</strain>
    </source>
</reference>
<comment type="caution">
    <text evidence="1">The sequence shown here is derived from an EMBL/GenBank/DDBJ whole genome shotgun (WGS) entry which is preliminary data.</text>
</comment>